<keyword evidence="1" id="KW-1133">Transmembrane helix</keyword>
<name>A0ABY0IFC7_9BACT</name>
<dbReference type="EMBL" id="QDKL01000002">
    <property type="protein sequence ID" value="RZF21638.1"/>
    <property type="molecule type" value="Genomic_DNA"/>
</dbReference>
<evidence type="ECO:0000256" key="1">
    <source>
        <dbReference type="SAM" id="Phobius"/>
    </source>
</evidence>
<dbReference type="Proteomes" id="UP000443582">
    <property type="component" value="Unassembled WGS sequence"/>
</dbReference>
<reference evidence="3" key="1">
    <citation type="journal article" date="2019" name="Int. J. Syst. Evol. Microbiol.">
        <title>Halobacteriovorax valvorus sp. nov., a novel prokaryotic predator isolated from coastal seawater of China.</title>
        <authorList>
            <person name="Chen M.-X."/>
        </authorList>
    </citation>
    <scope>NUCLEOTIDE SEQUENCE [LARGE SCALE GENOMIC DNA]</scope>
    <source>
        <strain evidence="3">BL9</strain>
    </source>
</reference>
<proteinExistence type="predicted"/>
<feature type="transmembrane region" description="Helical" evidence="1">
    <location>
        <begin position="6"/>
        <end position="26"/>
    </location>
</feature>
<evidence type="ECO:0000313" key="3">
    <source>
        <dbReference type="Proteomes" id="UP000443582"/>
    </source>
</evidence>
<sequence length="75" mass="8560">MSANEIIFLLSCLAVIGVYISIQKFIKVRSSKRDYRINAGKMNKREDKNKGVTADHLVAKKKNEQLSNADKYKKT</sequence>
<organism evidence="2 3">
    <name type="scientific">Halobacteriovorax vibrionivorans</name>
    <dbReference type="NCBI Taxonomy" id="2152716"/>
    <lineage>
        <taxon>Bacteria</taxon>
        <taxon>Pseudomonadati</taxon>
        <taxon>Bdellovibrionota</taxon>
        <taxon>Bacteriovoracia</taxon>
        <taxon>Bacteriovoracales</taxon>
        <taxon>Halobacteriovoraceae</taxon>
        <taxon>Halobacteriovorax</taxon>
    </lineage>
</organism>
<protein>
    <submittedName>
        <fullName evidence="2">Uncharacterized protein</fullName>
    </submittedName>
</protein>
<accession>A0ABY0IFC7</accession>
<keyword evidence="3" id="KW-1185">Reference proteome</keyword>
<comment type="caution">
    <text evidence="2">The sequence shown here is derived from an EMBL/GenBank/DDBJ whole genome shotgun (WGS) entry which is preliminary data.</text>
</comment>
<evidence type="ECO:0000313" key="2">
    <source>
        <dbReference type="EMBL" id="RZF21638.1"/>
    </source>
</evidence>
<keyword evidence="1" id="KW-0472">Membrane</keyword>
<keyword evidence="1" id="KW-0812">Transmembrane</keyword>
<dbReference type="RefSeq" id="WP_115361221.1">
    <property type="nucleotide sequence ID" value="NZ_QDKL01000002.1"/>
</dbReference>
<gene>
    <name evidence="2" type="ORF">DAY19_08085</name>
</gene>